<dbReference type="EMBL" id="MOAZ01000006">
    <property type="protein sequence ID" value="ROM54048.1"/>
    <property type="molecule type" value="Genomic_DNA"/>
</dbReference>
<proteinExistence type="predicted"/>
<sequence length="648" mass="73390">MRVTEEQVSLAYRKLKSLVYYDKTDLRLRARLAAFECSNDFDKRLSAVHEVANAARPRSDRKFKRWLNDVGYRLAPKKLKPGLQDLSDAEPQQGRFITNVTTASVIDVDSVNFFFDGPIELHLIATLWIMLEGRFLDNSLGEECCGSRLSKNLQDEGDASFALFTKYHEQYARWRDTGIHRAKQLLVDEQRNVAILGLDVQEYYYRINIDFDEVCAAIQQGVGNPSSSDDEVYPLLQCIQAIGESYRACIASMLSQTHPDIGDDVIGLPIGLCSSLILANWYLRVFDSAVMKKVRPAYYGRYVDDILLVVPLPSDPSIDNENPIAAVIESLLVKPRVLRNTGKGAYEIHARPGLRLQQSKCILQYFDARHSIAGLEKFQKKLEQNGSDFLLLPVDEADNSMEDVAYELLYEGSTNKFRSVKGVSENRYELAKHLARQTILHLVTDEAPDVKVSRGLQKFFKGRSAIEFCDLWERVVTLLGIANDKATLSIFSKQLKAEIVRVRAENVAVTKQLIADLEMHFELSLAMADAVSAENVGLSEFVDGIHSETLRQANLLRHHFVRRPLLNYTTYKGPLSDRGTKLSVKLDLNKVKYSPRFVNFDECMLLVYSGALRQRTKTAFEEASMIFEAINRHPVVGVNWSIPMSLKE</sequence>
<reference evidence="1 2" key="1">
    <citation type="submission" date="2016-10" db="EMBL/GenBank/DDBJ databases">
        <title>Comparative genome analysis of multiple Pseudomonas spp. focuses on biocontrol and plant growth promoting traits.</title>
        <authorList>
            <person name="Tao X.-Y."/>
            <person name="Taylor C.G."/>
        </authorList>
    </citation>
    <scope>NUCLEOTIDE SEQUENCE [LARGE SCALE GENOMIC DNA]</scope>
    <source>
        <strain evidence="1 2">36C8</strain>
    </source>
</reference>
<organism evidence="1 2">
    <name type="scientific">Pseudomonas canadensis</name>
    <dbReference type="NCBI Taxonomy" id="915099"/>
    <lineage>
        <taxon>Bacteria</taxon>
        <taxon>Pseudomonadati</taxon>
        <taxon>Pseudomonadota</taxon>
        <taxon>Gammaproteobacteria</taxon>
        <taxon>Pseudomonadales</taxon>
        <taxon>Pseudomonadaceae</taxon>
        <taxon>Pseudomonas</taxon>
    </lineage>
</organism>
<evidence type="ECO:0000313" key="1">
    <source>
        <dbReference type="EMBL" id="ROM54048.1"/>
    </source>
</evidence>
<comment type="caution">
    <text evidence="1">The sequence shown here is derived from an EMBL/GenBank/DDBJ whole genome shotgun (WGS) entry which is preliminary data.</text>
</comment>
<name>A0A423FBK7_9PSED</name>
<accession>A0A423FBK7</accession>
<evidence type="ECO:0000313" key="2">
    <source>
        <dbReference type="Proteomes" id="UP000283389"/>
    </source>
</evidence>
<dbReference type="RefSeq" id="WP_123475295.1">
    <property type="nucleotide sequence ID" value="NZ_MOAZ01000006.1"/>
</dbReference>
<protein>
    <recommendedName>
        <fullName evidence="3">Reverse transcriptase domain-containing protein</fullName>
    </recommendedName>
</protein>
<evidence type="ECO:0008006" key="3">
    <source>
        <dbReference type="Google" id="ProtNLM"/>
    </source>
</evidence>
<gene>
    <name evidence="1" type="ORF">BK649_10525</name>
</gene>
<dbReference type="AlphaFoldDB" id="A0A423FBK7"/>
<dbReference type="Proteomes" id="UP000283389">
    <property type="component" value="Unassembled WGS sequence"/>
</dbReference>